<keyword evidence="3" id="KW-1185">Reference proteome</keyword>
<gene>
    <name evidence="2" type="ORF">G9Q97_02385</name>
</gene>
<dbReference type="RefSeq" id="WP_166142747.1">
    <property type="nucleotide sequence ID" value="NZ_JAANYN010000001.1"/>
</dbReference>
<dbReference type="SUPFAM" id="SSF74653">
    <property type="entry name" value="TolA/TonB C-terminal domain"/>
    <property type="match status" value="1"/>
</dbReference>
<name>A0ABX0H1I6_9BACT</name>
<reference evidence="2 3" key="1">
    <citation type="submission" date="2020-03" db="EMBL/GenBank/DDBJ databases">
        <title>Cyclobacterium plantarum sp. nov., a marine bacterium isolated from a coastal-marine wetland.</title>
        <authorList>
            <person name="Sanchez-Porro C."/>
            <person name="Ventosa A."/>
            <person name="Amoozegar M."/>
        </authorList>
    </citation>
    <scope>NUCLEOTIDE SEQUENCE [LARGE SCALE GENOMIC DNA]</scope>
    <source>
        <strain evidence="2 3">GBPx2</strain>
    </source>
</reference>
<feature type="chain" id="PRO_5045931919" description="TonB C-terminal domain-containing protein" evidence="1">
    <location>
        <begin position="17"/>
        <end position="125"/>
    </location>
</feature>
<evidence type="ECO:0000313" key="2">
    <source>
        <dbReference type="EMBL" id="NHE55656.1"/>
    </source>
</evidence>
<sequence>MRIILMFLLLPMCSYAQEERIIEITSNSQGDNNVFLIVDTPPRFKGGEQKQVKFYEKISKFDIPKRHERGFPVYFQIVVNEDGSISNVEIINDPSQFLVNEVTRIIKLMPLWVPGRINGKAVKLG</sequence>
<organism evidence="2 3">
    <name type="scientific">Cyclobacterium plantarum</name>
    <dbReference type="NCBI Taxonomy" id="2716263"/>
    <lineage>
        <taxon>Bacteria</taxon>
        <taxon>Pseudomonadati</taxon>
        <taxon>Bacteroidota</taxon>
        <taxon>Cytophagia</taxon>
        <taxon>Cytophagales</taxon>
        <taxon>Cyclobacteriaceae</taxon>
        <taxon>Cyclobacterium</taxon>
    </lineage>
</organism>
<protein>
    <recommendedName>
        <fullName evidence="4">TonB C-terminal domain-containing protein</fullName>
    </recommendedName>
</protein>
<evidence type="ECO:0000313" key="3">
    <source>
        <dbReference type="Proteomes" id="UP000649799"/>
    </source>
</evidence>
<feature type="signal peptide" evidence="1">
    <location>
        <begin position="1"/>
        <end position="16"/>
    </location>
</feature>
<evidence type="ECO:0008006" key="4">
    <source>
        <dbReference type="Google" id="ProtNLM"/>
    </source>
</evidence>
<keyword evidence="1" id="KW-0732">Signal</keyword>
<accession>A0ABX0H1I6</accession>
<dbReference type="EMBL" id="JAANYN010000001">
    <property type="protein sequence ID" value="NHE55656.1"/>
    <property type="molecule type" value="Genomic_DNA"/>
</dbReference>
<comment type="caution">
    <text evidence="2">The sequence shown here is derived from an EMBL/GenBank/DDBJ whole genome shotgun (WGS) entry which is preliminary data.</text>
</comment>
<dbReference type="Gene3D" id="3.30.1150.10">
    <property type="match status" value="1"/>
</dbReference>
<proteinExistence type="predicted"/>
<dbReference type="Proteomes" id="UP000649799">
    <property type="component" value="Unassembled WGS sequence"/>
</dbReference>
<evidence type="ECO:0000256" key="1">
    <source>
        <dbReference type="SAM" id="SignalP"/>
    </source>
</evidence>